<evidence type="ECO:0000313" key="1">
    <source>
        <dbReference type="EMBL" id="QBK86949.1"/>
    </source>
</evidence>
<proteinExistence type="predicted"/>
<organism evidence="1">
    <name type="scientific">Marseillevirus LCMAC103</name>
    <dbReference type="NCBI Taxonomy" id="2506604"/>
    <lineage>
        <taxon>Viruses</taxon>
        <taxon>Varidnaviria</taxon>
        <taxon>Bamfordvirae</taxon>
        <taxon>Nucleocytoviricota</taxon>
        <taxon>Megaviricetes</taxon>
        <taxon>Pimascovirales</taxon>
        <taxon>Pimascovirales incertae sedis</taxon>
        <taxon>Marseilleviridae</taxon>
    </lineage>
</organism>
<name>A0A481YV28_9VIRU</name>
<accession>A0A481YV28</accession>
<sequence length="150" mass="16752">MATQSSLPKGLNKATLYAKARHLGIAVTSKMSVRSLYDALRLETEPVQYATLVYGPRTILFSWSHADAVSDAKEGDTIVQIDKTLVHFDEHAVPIDIFVYHAPRTNTEVEGVFRTKGDRAAYERAHRVGGKRRKCVFSSGEHSIPAYMRC</sequence>
<reference evidence="1" key="1">
    <citation type="journal article" date="2019" name="MBio">
        <title>Virus Genomes from Deep Sea Sediments Expand the Ocean Megavirome and Support Independent Origins of Viral Gigantism.</title>
        <authorList>
            <person name="Backstrom D."/>
            <person name="Yutin N."/>
            <person name="Jorgensen S.L."/>
            <person name="Dharamshi J."/>
            <person name="Homa F."/>
            <person name="Zaremba-Niedwiedzka K."/>
            <person name="Spang A."/>
            <person name="Wolf Y.I."/>
            <person name="Koonin E.V."/>
            <person name="Ettema T.J."/>
        </authorList>
    </citation>
    <scope>NUCLEOTIDE SEQUENCE</scope>
</reference>
<protein>
    <submittedName>
        <fullName evidence="1">Uncharacterized protein</fullName>
    </submittedName>
</protein>
<gene>
    <name evidence="1" type="ORF">LCMAC103_02910</name>
</gene>
<dbReference type="EMBL" id="MK500338">
    <property type="protein sequence ID" value="QBK86949.1"/>
    <property type="molecule type" value="Genomic_DNA"/>
</dbReference>